<sequence length="209" mass="23608">MATDSVGSKFKPGVQYGPVLSQTDLYLLKAELELNPILTSSAPNFNLIFNISSGHTTGINPAGPQDRDLGFTTKDEFATVPRVTRLILITRLSPWCTIVDNENGVTLKDICEAIWKDYSENYITDAEFSAINPRVQEAVKRTAMSRQAANSQANAWYGAYTPAQPPSRFKRYDWLRDKIFFDRLHKQDDYALQRLGFKAPNIFVMDFVS</sequence>
<evidence type="ECO:0000259" key="1">
    <source>
        <dbReference type="Pfam" id="PF20415"/>
    </source>
</evidence>
<dbReference type="KEGG" id="more:E1B28_004024"/>
<dbReference type="OrthoDB" id="3333333at2759"/>
<gene>
    <name evidence="2" type="ORF">E1B28_004024</name>
</gene>
<dbReference type="GeneID" id="66073100"/>
<organism evidence="2 3">
    <name type="scientific">Marasmius oreades</name>
    <name type="common">fairy-ring Marasmius</name>
    <dbReference type="NCBI Taxonomy" id="181124"/>
    <lineage>
        <taxon>Eukaryota</taxon>
        <taxon>Fungi</taxon>
        <taxon>Dikarya</taxon>
        <taxon>Basidiomycota</taxon>
        <taxon>Agaricomycotina</taxon>
        <taxon>Agaricomycetes</taxon>
        <taxon>Agaricomycetidae</taxon>
        <taxon>Agaricales</taxon>
        <taxon>Marasmiineae</taxon>
        <taxon>Marasmiaceae</taxon>
        <taxon>Marasmius</taxon>
    </lineage>
</organism>
<reference evidence="2" key="1">
    <citation type="journal article" date="2021" name="Genome Biol. Evol.">
        <title>The assembled and annotated genome of the fairy-ring fungus Marasmius oreades.</title>
        <authorList>
            <person name="Hiltunen M."/>
            <person name="Ament-Velasquez S.L."/>
            <person name="Johannesson H."/>
        </authorList>
    </citation>
    <scope>NUCLEOTIDE SEQUENCE</scope>
    <source>
        <strain evidence="2">03SP1</strain>
    </source>
</reference>
<dbReference type="RefSeq" id="XP_043013077.1">
    <property type="nucleotide sequence ID" value="XM_043148478.1"/>
</dbReference>
<dbReference type="Pfam" id="PF20415">
    <property type="entry name" value="DUF6699"/>
    <property type="match status" value="1"/>
</dbReference>
<keyword evidence="3" id="KW-1185">Reference proteome</keyword>
<feature type="domain" description="DUF6699" evidence="1">
    <location>
        <begin position="59"/>
        <end position="188"/>
    </location>
</feature>
<dbReference type="InterPro" id="IPR046522">
    <property type="entry name" value="DUF6699"/>
</dbReference>
<dbReference type="Proteomes" id="UP001049176">
    <property type="component" value="Chromosome 2"/>
</dbReference>
<protein>
    <recommendedName>
        <fullName evidence="1">DUF6699 domain-containing protein</fullName>
    </recommendedName>
</protein>
<dbReference type="EMBL" id="CM032182">
    <property type="protein sequence ID" value="KAG7096607.1"/>
    <property type="molecule type" value="Genomic_DNA"/>
</dbReference>
<accession>A0A9P7UXS6</accession>
<evidence type="ECO:0000313" key="2">
    <source>
        <dbReference type="EMBL" id="KAG7096607.1"/>
    </source>
</evidence>
<comment type="caution">
    <text evidence="2">The sequence shown here is derived from an EMBL/GenBank/DDBJ whole genome shotgun (WGS) entry which is preliminary data.</text>
</comment>
<name>A0A9P7UXS6_9AGAR</name>
<dbReference type="AlphaFoldDB" id="A0A9P7UXS6"/>
<proteinExistence type="predicted"/>
<evidence type="ECO:0000313" key="3">
    <source>
        <dbReference type="Proteomes" id="UP001049176"/>
    </source>
</evidence>